<dbReference type="AlphaFoldDB" id="A0A0B9G5C9"/>
<dbReference type="InterPro" id="IPR018301">
    <property type="entry name" value="ArAA_hydroxylase_Fe/CU_BS"/>
</dbReference>
<keyword evidence="11" id="KW-0585">Phenylalanine catabolism</keyword>
<dbReference type="UniPathway" id="UPA00139">
    <property type="reaction ID" value="UER00337"/>
</dbReference>
<dbReference type="CDD" id="cd03348">
    <property type="entry name" value="pro_PheOH"/>
    <property type="match status" value="1"/>
</dbReference>
<evidence type="ECO:0000256" key="1">
    <source>
        <dbReference type="ARBA" id="ARBA00001060"/>
    </source>
</evidence>
<sequence>MGSGTKYVSKKPDDQGVILWDRSENQVWHDLVERQLACIEGRACQAYIDGLKLLDLPQQQAPQLAQINRVLKSTTGWECVAVPALINFDRFFRLLANKQFPVATFLRRREEFDYLQEPDFFHEIFGHCAMLTNPAFAAFTHTYGKLGAKANSAQRVYLARLYWFTVEFGLLQQREGLRIYGGGILSSPGETRYALTGLKASENKNIDKLGGKAPAADKSRPLYKPFEPVDIMRTPYRIDIMQPLYFILEDINQLYELAHQDIMQLVTEAQKLGLHEPLFDAKIKEVS</sequence>
<reference evidence="15 16" key="1">
    <citation type="submission" date="2014-12" db="EMBL/GenBank/DDBJ databases">
        <title>Genome sequencing of Photobacterium gaetbulicola AD005a.</title>
        <authorList>
            <person name="Adrian T.G.S."/>
            <person name="Chan K.G."/>
        </authorList>
    </citation>
    <scope>NUCLEOTIDE SEQUENCE [LARGE SCALE GENOMIC DNA]</scope>
    <source>
        <strain evidence="15 16">AD005a</strain>
    </source>
</reference>
<comment type="caution">
    <text evidence="15">The sequence shown here is derived from an EMBL/GenBank/DDBJ whole genome shotgun (WGS) entry which is preliminary data.</text>
</comment>
<evidence type="ECO:0000313" key="15">
    <source>
        <dbReference type="EMBL" id="KHT63943.1"/>
    </source>
</evidence>
<evidence type="ECO:0000256" key="8">
    <source>
        <dbReference type="ARBA" id="ARBA00023002"/>
    </source>
</evidence>
<keyword evidence="9 13" id="KW-0408">Iron</keyword>
<dbReference type="InterPro" id="IPR001273">
    <property type="entry name" value="ArAA_hydroxylase"/>
</dbReference>
<keyword evidence="8 15" id="KW-0560">Oxidoreductase</keyword>
<evidence type="ECO:0000256" key="4">
    <source>
        <dbReference type="ARBA" id="ARBA00009712"/>
    </source>
</evidence>
<dbReference type="RefSeq" id="WP_039460807.1">
    <property type="nucleotide sequence ID" value="NZ_JWLZ01000146.1"/>
</dbReference>
<dbReference type="Proteomes" id="UP000031278">
    <property type="component" value="Unassembled WGS sequence"/>
</dbReference>
<evidence type="ECO:0000313" key="16">
    <source>
        <dbReference type="Proteomes" id="UP000031278"/>
    </source>
</evidence>
<evidence type="ECO:0000256" key="10">
    <source>
        <dbReference type="ARBA" id="ARBA00023033"/>
    </source>
</evidence>
<dbReference type="GO" id="GO:0006559">
    <property type="term" value="P:L-phenylalanine catabolic process"/>
    <property type="evidence" value="ECO:0007669"/>
    <property type="project" value="UniProtKB-UniPathway"/>
</dbReference>
<dbReference type="SUPFAM" id="SSF56534">
    <property type="entry name" value="Aromatic aminoacid monoxygenases, catalytic and oligomerization domains"/>
    <property type="match status" value="1"/>
</dbReference>
<name>A0A0B9G5C9_9GAMM</name>
<feature type="domain" description="Biopterin-dependent aromatic amino acid hydroxylase family profile" evidence="14">
    <location>
        <begin position="1"/>
        <end position="287"/>
    </location>
</feature>
<dbReference type="EC" id="1.14.16.1" evidence="5"/>
<evidence type="ECO:0000256" key="5">
    <source>
        <dbReference type="ARBA" id="ARBA00011995"/>
    </source>
</evidence>
<evidence type="ECO:0000256" key="11">
    <source>
        <dbReference type="ARBA" id="ARBA00023232"/>
    </source>
</evidence>
<dbReference type="PROSITE" id="PS51410">
    <property type="entry name" value="BH4_AAA_HYDROXYL_2"/>
    <property type="match status" value="1"/>
</dbReference>
<evidence type="ECO:0000256" key="2">
    <source>
        <dbReference type="ARBA" id="ARBA00001954"/>
    </source>
</evidence>
<accession>A0A0B9G5C9</accession>
<dbReference type="GO" id="GO:0004505">
    <property type="term" value="F:phenylalanine 4-monooxygenase activity"/>
    <property type="evidence" value="ECO:0007669"/>
    <property type="project" value="UniProtKB-EC"/>
</dbReference>
<dbReference type="InterPro" id="IPR005960">
    <property type="entry name" value="Phe-4-hydroxylase_mono"/>
</dbReference>
<dbReference type="Gene3D" id="1.10.800.10">
    <property type="entry name" value="Aromatic amino acid hydroxylase"/>
    <property type="match status" value="1"/>
</dbReference>
<evidence type="ECO:0000256" key="7">
    <source>
        <dbReference type="ARBA" id="ARBA00022723"/>
    </source>
</evidence>
<feature type="binding site" evidence="13">
    <location>
        <position position="127"/>
    </location>
    <ligand>
        <name>Fe cation</name>
        <dbReference type="ChEBI" id="CHEBI:24875"/>
    </ligand>
</feature>
<dbReference type="PANTHER" id="PTHR11473">
    <property type="entry name" value="AROMATIC AMINO ACID HYDROXYLASE"/>
    <property type="match status" value="1"/>
</dbReference>
<evidence type="ECO:0000259" key="14">
    <source>
        <dbReference type="PROSITE" id="PS51410"/>
    </source>
</evidence>
<evidence type="ECO:0000256" key="9">
    <source>
        <dbReference type="ARBA" id="ARBA00023004"/>
    </source>
</evidence>
<keyword evidence="10 15" id="KW-0503">Monooxygenase</keyword>
<keyword evidence="7 13" id="KW-0479">Metal-binding</keyword>
<evidence type="ECO:0000256" key="12">
    <source>
        <dbReference type="ARBA" id="ARBA00029922"/>
    </source>
</evidence>
<evidence type="ECO:0000256" key="3">
    <source>
        <dbReference type="ARBA" id="ARBA00005088"/>
    </source>
</evidence>
<dbReference type="PROSITE" id="PS00367">
    <property type="entry name" value="BH4_AAA_HYDROXYL_1"/>
    <property type="match status" value="1"/>
</dbReference>
<proteinExistence type="inferred from homology"/>
<dbReference type="PANTHER" id="PTHR11473:SF24">
    <property type="entry name" value="PHENYLALANINE-4-HYDROXYLASE"/>
    <property type="match status" value="1"/>
</dbReference>
<feature type="binding site" evidence="13">
    <location>
        <position position="167"/>
    </location>
    <ligand>
        <name>Fe cation</name>
        <dbReference type="ChEBI" id="CHEBI:24875"/>
    </ligand>
</feature>
<dbReference type="InterPro" id="IPR036329">
    <property type="entry name" value="Aro-AA_hydroxylase_C_sf"/>
</dbReference>
<dbReference type="GO" id="GO:0005506">
    <property type="term" value="F:iron ion binding"/>
    <property type="evidence" value="ECO:0007669"/>
    <property type="project" value="InterPro"/>
</dbReference>
<comment type="catalytic activity">
    <reaction evidence="1">
        <text>(6R)-L-erythro-5,6,7,8-tetrahydrobiopterin + L-phenylalanine + O2 = (4aS,6R)-4a-hydroxy-L-erythro-5,6,7,8-tetrahydrobiopterin + L-tyrosine</text>
        <dbReference type="Rhea" id="RHEA:20273"/>
        <dbReference type="ChEBI" id="CHEBI:15379"/>
        <dbReference type="ChEBI" id="CHEBI:15642"/>
        <dbReference type="ChEBI" id="CHEBI:58095"/>
        <dbReference type="ChEBI" id="CHEBI:58315"/>
        <dbReference type="ChEBI" id="CHEBI:59560"/>
        <dbReference type="EC" id="1.14.16.1"/>
    </reaction>
</comment>
<dbReference type="EMBL" id="JWLZ01000146">
    <property type="protein sequence ID" value="KHT63943.1"/>
    <property type="molecule type" value="Genomic_DNA"/>
</dbReference>
<feature type="binding site" evidence="13">
    <location>
        <position position="122"/>
    </location>
    <ligand>
        <name>Fe cation</name>
        <dbReference type="ChEBI" id="CHEBI:24875"/>
    </ligand>
</feature>
<comment type="similarity">
    <text evidence="4">Belongs to the biopterin-dependent aromatic amino acid hydroxylase family.</text>
</comment>
<comment type="cofactor">
    <cofactor evidence="2 13">
        <name>Fe(2+)</name>
        <dbReference type="ChEBI" id="CHEBI:29033"/>
    </cofactor>
</comment>
<dbReference type="InterPro" id="IPR036951">
    <property type="entry name" value="ArAA_hydroxylase_sf"/>
</dbReference>
<comment type="pathway">
    <text evidence="3">Amino-acid degradation; L-phenylalanine degradation; acetoacetate and fumarate from L-phenylalanine: step 1/6.</text>
</comment>
<gene>
    <name evidence="15" type="primary">phhA</name>
    <name evidence="15" type="ORF">RJ45_09200</name>
</gene>
<protein>
    <recommendedName>
        <fullName evidence="6">Phenylalanine-4-hydroxylase</fullName>
        <ecNumber evidence="5">1.14.16.1</ecNumber>
    </recommendedName>
    <alternativeName>
        <fullName evidence="12">Phe-4-monooxygenase</fullName>
    </alternativeName>
</protein>
<evidence type="ECO:0000256" key="13">
    <source>
        <dbReference type="PIRSR" id="PIRSR601273-2"/>
    </source>
</evidence>
<organism evidence="15 16">
    <name type="scientific">Photobacterium gaetbulicola</name>
    <dbReference type="NCBI Taxonomy" id="1295392"/>
    <lineage>
        <taxon>Bacteria</taxon>
        <taxon>Pseudomonadati</taxon>
        <taxon>Pseudomonadota</taxon>
        <taxon>Gammaproteobacteria</taxon>
        <taxon>Vibrionales</taxon>
        <taxon>Vibrionaceae</taxon>
        <taxon>Photobacterium</taxon>
    </lineage>
</organism>
<dbReference type="Pfam" id="PF00351">
    <property type="entry name" value="Biopterin_H"/>
    <property type="match status" value="1"/>
</dbReference>
<dbReference type="InterPro" id="IPR019774">
    <property type="entry name" value="Aromatic-AA_hydroxylase_C"/>
</dbReference>
<evidence type="ECO:0000256" key="6">
    <source>
        <dbReference type="ARBA" id="ARBA00020276"/>
    </source>
</evidence>